<accession>W9GP34</accession>
<dbReference type="PANTHER" id="PTHR35525:SF3">
    <property type="entry name" value="BLL6575 PROTEIN"/>
    <property type="match status" value="1"/>
</dbReference>
<dbReference type="AlphaFoldDB" id="W9GP34"/>
<dbReference type="InterPro" id="IPR021005">
    <property type="entry name" value="Znf_CGNR"/>
</dbReference>
<comment type="caution">
    <text evidence="2">The sequence shown here is derived from an EMBL/GenBank/DDBJ whole genome shotgun (WGS) entry which is preliminary data.</text>
</comment>
<name>W9GP34_9MICO</name>
<dbReference type="PATRIC" id="fig|584657.3.peg.2449"/>
<sequence>MVFAHDTEAALEFVVALVNSATAGPGGTDVLSTPADLDGLLDDGAWTGSRTHDEVEVESMRALRPRLRQLWTASEDDAVAQVNDVLRQARALPQLVRHDDWDWHLHATAPEAPLATRAAVEAAMALVDVIRAGELDRLRVCEADDCDDIVLDLSRNRSRRYCEGGCAARAHSAAYRARKSELAR</sequence>
<gene>
    <name evidence="2" type="ORF">N864_03105</name>
</gene>
<evidence type="ECO:0000313" key="2">
    <source>
        <dbReference type="EMBL" id="EWT05649.1"/>
    </source>
</evidence>
<reference evidence="3" key="1">
    <citation type="submission" date="2013-08" db="EMBL/GenBank/DDBJ databases">
        <title>Intrasporangium oryzae NRRL B-24470.</title>
        <authorList>
            <person name="Liu H."/>
            <person name="Wang G."/>
        </authorList>
    </citation>
    <scope>NUCLEOTIDE SEQUENCE [LARGE SCALE GENOMIC DNA]</scope>
    <source>
        <strain evidence="3">Q5-1</strain>
    </source>
</reference>
<dbReference type="Pfam" id="PF07336">
    <property type="entry name" value="ABATE"/>
    <property type="match status" value="1"/>
</dbReference>
<dbReference type="InterPro" id="IPR023286">
    <property type="entry name" value="ABATE_dom_sf"/>
</dbReference>
<keyword evidence="3" id="KW-1185">Reference proteome</keyword>
<dbReference type="Pfam" id="PF11706">
    <property type="entry name" value="zf-CGNR"/>
    <property type="match status" value="1"/>
</dbReference>
<dbReference type="RefSeq" id="WP_034717081.1">
    <property type="nucleotide sequence ID" value="NZ_AWQS01000097.1"/>
</dbReference>
<evidence type="ECO:0000313" key="3">
    <source>
        <dbReference type="Proteomes" id="UP000019494"/>
    </source>
</evidence>
<dbReference type="EMBL" id="AWQS01000097">
    <property type="protein sequence ID" value="EWT05649.1"/>
    <property type="molecule type" value="Genomic_DNA"/>
</dbReference>
<protein>
    <recommendedName>
        <fullName evidence="1">Zinc finger CGNR domain-containing protein</fullName>
    </recommendedName>
</protein>
<organism evidence="2 3">
    <name type="scientific">Intrasporangium chromatireducens Q5-1</name>
    <dbReference type="NCBI Taxonomy" id="584657"/>
    <lineage>
        <taxon>Bacteria</taxon>
        <taxon>Bacillati</taxon>
        <taxon>Actinomycetota</taxon>
        <taxon>Actinomycetes</taxon>
        <taxon>Micrococcales</taxon>
        <taxon>Intrasporangiaceae</taxon>
        <taxon>Intrasporangium</taxon>
    </lineage>
</organism>
<dbReference type="Gene3D" id="1.10.3300.10">
    <property type="entry name" value="Jann2411-like domain"/>
    <property type="match status" value="1"/>
</dbReference>
<dbReference type="PANTHER" id="PTHR35525">
    <property type="entry name" value="BLL6575 PROTEIN"/>
    <property type="match status" value="1"/>
</dbReference>
<dbReference type="SUPFAM" id="SSF160904">
    <property type="entry name" value="Jann2411-like"/>
    <property type="match status" value="1"/>
</dbReference>
<dbReference type="Proteomes" id="UP000019494">
    <property type="component" value="Unassembled WGS sequence"/>
</dbReference>
<dbReference type="OrthoDB" id="3531194at2"/>
<dbReference type="InterPro" id="IPR010852">
    <property type="entry name" value="ABATE"/>
</dbReference>
<feature type="domain" description="Zinc finger CGNR" evidence="1">
    <location>
        <begin position="137"/>
        <end position="179"/>
    </location>
</feature>
<evidence type="ECO:0000259" key="1">
    <source>
        <dbReference type="Pfam" id="PF11706"/>
    </source>
</evidence>
<proteinExistence type="predicted"/>